<evidence type="ECO:0000313" key="2">
    <source>
        <dbReference type="EMBL" id="OEU13419.1"/>
    </source>
</evidence>
<dbReference type="InterPro" id="IPR038765">
    <property type="entry name" value="Papain-like_cys_pep_sf"/>
</dbReference>
<sequence>MNVSLSLSEEVERMQQGKGRRDLDISVETCLEHFVLPEKLGDLVFCNSCRKKTRTKKQHTFAQLPKILCLHLKRFDAARNKKIDHFVSFPSYGLNMGGLLSHWCEVTRLESSGLDGKKSLPSAKPEILYDLFGTVNHIGNMQSGHYVANVKVDDAWYHCNDQHISYAKEETVTKAEGAYVLFYIRR</sequence>
<name>A0A1E7F5K9_9STRA</name>
<proteinExistence type="predicted"/>
<dbReference type="GO" id="GO:0005634">
    <property type="term" value="C:nucleus"/>
    <property type="evidence" value="ECO:0007669"/>
    <property type="project" value="TreeGrafter"/>
</dbReference>
<protein>
    <submittedName>
        <fullName evidence="2">Cysteine proteinase</fullName>
    </submittedName>
</protein>
<dbReference type="SUPFAM" id="SSF54001">
    <property type="entry name" value="Cysteine proteinases"/>
    <property type="match status" value="1"/>
</dbReference>
<dbReference type="GO" id="GO:0004843">
    <property type="term" value="F:cysteine-type deubiquitinase activity"/>
    <property type="evidence" value="ECO:0007669"/>
    <property type="project" value="InterPro"/>
</dbReference>
<feature type="domain" description="USP" evidence="1">
    <location>
        <begin position="1"/>
        <end position="186"/>
    </location>
</feature>
<dbReference type="EMBL" id="KV784361">
    <property type="protein sequence ID" value="OEU13419.1"/>
    <property type="molecule type" value="Genomic_DNA"/>
</dbReference>
<dbReference type="PANTHER" id="PTHR24006:SF827">
    <property type="entry name" value="UBIQUITIN CARBOXYL-TERMINAL HYDROLASE 34"/>
    <property type="match status" value="1"/>
</dbReference>
<dbReference type="InParanoid" id="A0A1E7F5K9"/>
<reference evidence="2 3" key="1">
    <citation type="submission" date="2016-09" db="EMBL/GenBank/DDBJ databases">
        <title>Extensive genetic diversity and differential bi-allelic expression allows diatom success in the polar Southern Ocean.</title>
        <authorList>
            <consortium name="DOE Joint Genome Institute"/>
            <person name="Mock T."/>
            <person name="Otillar R.P."/>
            <person name="Strauss J."/>
            <person name="Dupont C."/>
            <person name="Frickenhaus S."/>
            <person name="Maumus F."/>
            <person name="Mcmullan M."/>
            <person name="Sanges R."/>
            <person name="Schmutz J."/>
            <person name="Toseland A."/>
            <person name="Valas R."/>
            <person name="Veluchamy A."/>
            <person name="Ward B.J."/>
            <person name="Allen A."/>
            <person name="Barry K."/>
            <person name="Falciatore A."/>
            <person name="Ferrante M."/>
            <person name="Fortunato A.E."/>
            <person name="Gloeckner G."/>
            <person name="Gruber A."/>
            <person name="Hipkin R."/>
            <person name="Janech M."/>
            <person name="Kroth P."/>
            <person name="Leese F."/>
            <person name="Lindquist E."/>
            <person name="Lyon B.R."/>
            <person name="Martin J."/>
            <person name="Mayer C."/>
            <person name="Parker M."/>
            <person name="Quesneville H."/>
            <person name="Raymond J."/>
            <person name="Uhlig C."/>
            <person name="Valentin K.U."/>
            <person name="Worden A.Z."/>
            <person name="Armbrust E.V."/>
            <person name="Bowler C."/>
            <person name="Green B."/>
            <person name="Moulton V."/>
            <person name="Van Oosterhout C."/>
            <person name="Grigoriev I."/>
        </authorList>
    </citation>
    <scope>NUCLEOTIDE SEQUENCE [LARGE SCALE GENOMIC DNA]</scope>
    <source>
        <strain evidence="2 3">CCMP1102</strain>
    </source>
</reference>
<dbReference type="InterPro" id="IPR028889">
    <property type="entry name" value="USP"/>
</dbReference>
<dbReference type="KEGG" id="fcy:FRACYDRAFT_269813"/>
<evidence type="ECO:0000259" key="1">
    <source>
        <dbReference type="PROSITE" id="PS50235"/>
    </source>
</evidence>
<keyword evidence="3" id="KW-1185">Reference proteome</keyword>
<dbReference type="InterPro" id="IPR018200">
    <property type="entry name" value="USP_CS"/>
</dbReference>
<dbReference type="InterPro" id="IPR001394">
    <property type="entry name" value="Peptidase_C19_UCH"/>
</dbReference>
<organism evidence="2 3">
    <name type="scientific">Fragilariopsis cylindrus CCMP1102</name>
    <dbReference type="NCBI Taxonomy" id="635003"/>
    <lineage>
        <taxon>Eukaryota</taxon>
        <taxon>Sar</taxon>
        <taxon>Stramenopiles</taxon>
        <taxon>Ochrophyta</taxon>
        <taxon>Bacillariophyta</taxon>
        <taxon>Bacillariophyceae</taxon>
        <taxon>Bacillariophycidae</taxon>
        <taxon>Bacillariales</taxon>
        <taxon>Bacillariaceae</taxon>
        <taxon>Fragilariopsis</taxon>
    </lineage>
</organism>
<dbReference type="Gene3D" id="3.90.70.10">
    <property type="entry name" value="Cysteine proteinases"/>
    <property type="match status" value="1"/>
</dbReference>
<dbReference type="InterPro" id="IPR050164">
    <property type="entry name" value="Peptidase_C19"/>
</dbReference>
<dbReference type="Proteomes" id="UP000095751">
    <property type="component" value="Unassembled WGS sequence"/>
</dbReference>
<gene>
    <name evidence="2" type="ORF">FRACYDRAFT_269813</name>
</gene>
<dbReference type="GO" id="GO:0016579">
    <property type="term" value="P:protein deubiquitination"/>
    <property type="evidence" value="ECO:0007669"/>
    <property type="project" value="InterPro"/>
</dbReference>
<dbReference type="AlphaFoldDB" id="A0A1E7F5K9"/>
<dbReference type="Pfam" id="PF00443">
    <property type="entry name" value="UCH"/>
    <property type="match status" value="1"/>
</dbReference>
<dbReference type="GO" id="GO:0005829">
    <property type="term" value="C:cytosol"/>
    <property type="evidence" value="ECO:0007669"/>
    <property type="project" value="TreeGrafter"/>
</dbReference>
<dbReference type="PROSITE" id="PS50235">
    <property type="entry name" value="USP_3"/>
    <property type="match status" value="1"/>
</dbReference>
<dbReference type="OrthoDB" id="47475at2759"/>
<dbReference type="PROSITE" id="PS00973">
    <property type="entry name" value="USP_2"/>
    <property type="match status" value="1"/>
</dbReference>
<evidence type="ECO:0000313" key="3">
    <source>
        <dbReference type="Proteomes" id="UP000095751"/>
    </source>
</evidence>
<dbReference type="PANTHER" id="PTHR24006">
    <property type="entry name" value="UBIQUITIN CARBOXYL-TERMINAL HYDROLASE"/>
    <property type="match status" value="1"/>
</dbReference>
<accession>A0A1E7F5K9</accession>